<keyword evidence="1" id="KW-0812">Transmembrane</keyword>
<gene>
    <name evidence="2" type="ORF">EI547_17320</name>
</gene>
<evidence type="ECO:0000313" key="3">
    <source>
        <dbReference type="Proteomes" id="UP001645038"/>
    </source>
</evidence>
<feature type="transmembrane region" description="Helical" evidence="1">
    <location>
        <begin position="12"/>
        <end position="30"/>
    </location>
</feature>
<sequence>MARPDKSRKMTVLNSVGSLSLLSAVIYMLFAGFNLLGLVVCGIALSVVATPVVMHGDGIFEMLVGLFEALFEGVMAVLEGIFSIISALFSW</sequence>
<name>A0ABR9G2P0_9GAMM</name>
<comment type="caution">
    <text evidence="2">The sequence shown here is derived from an EMBL/GenBank/DDBJ whole genome shotgun (WGS) entry which is preliminary data.</text>
</comment>
<feature type="transmembrane region" description="Helical" evidence="1">
    <location>
        <begin position="36"/>
        <end position="54"/>
    </location>
</feature>
<keyword evidence="1" id="KW-0472">Membrane</keyword>
<dbReference type="Proteomes" id="UP001645038">
    <property type="component" value="Unassembled WGS sequence"/>
</dbReference>
<organism evidence="2 3">
    <name type="scientific">Halomonas colorata</name>
    <dbReference type="NCBI Taxonomy" id="2742615"/>
    <lineage>
        <taxon>Bacteria</taxon>
        <taxon>Pseudomonadati</taxon>
        <taxon>Pseudomonadota</taxon>
        <taxon>Gammaproteobacteria</taxon>
        <taxon>Oceanospirillales</taxon>
        <taxon>Halomonadaceae</taxon>
        <taxon>Halomonas</taxon>
    </lineage>
</organism>
<protein>
    <submittedName>
        <fullName evidence="2">Uncharacterized protein</fullName>
    </submittedName>
</protein>
<keyword evidence="3" id="KW-1185">Reference proteome</keyword>
<reference evidence="2 3" key="1">
    <citation type="submission" date="2020-07" db="EMBL/GenBank/DDBJ databases">
        <title>Halophilic bacteria isolated from french cheeses.</title>
        <authorList>
            <person name="Kothe C.I."/>
            <person name="Farah-Kraiem B."/>
            <person name="Renault P."/>
            <person name="Dridi B."/>
        </authorList>
    </citation>
    <scope>NUCLEOTIDE SEQUENCE [LARGE SCALE GENOMIC DNA]</scope>
    <source>
        <strain evidence="2 3">FME20</strain>
    </source>
</reference>
<proteinExistence type="predicted"/>
<accession>A0ABR9G2P0</accession>
<evidence type="ECO:0000256" key="1">
    <source>
        <dbReference type="SAM" id="Phobius"/>
    </source>
</evidence>
<dbReference type="EMBL" id="RRZB01000066">
    <property type="protein sequence ID" value="MBE0465195.1"/>
    <property type="molecule type" value="Genomic_DNA"/>
</dbReference>
<dbReference type="RefSeq" id="WP_192539629.1">
    <property type="nucleotide sequence ID" value="NZ_RRZB01000066.1"/>
</dbReference>
<feature type="transmembrane region" description="Helical" evidence="1">
    <location>
        <begin position="66"/>
        <end position="89"/>
    </location>
</feature>
<evidence type="ECO:0000313" key="2">
    <source>
        <dbReference type="EMBL" id="MBE0465195.1"/>
    </source>
</evidence>
<keyword evidence="1" id="KW-1133">Transmembrane helix</keyword>